<gene>
    <name evidence="2" type="ORF">MWN33_18575</name>
</gene>
<organism evidence="2 3">
    <name type="scientific">Ancylobacter koreensis</name>
    <dbReference type="NCBI Taxonomy" id="266121"/>
    <lineage>
        <taxon>Bacteria</taxon>
        <taxon>Pseudomonadati</taxon>
        <taxon>Pseudomonadota</taxon>
        <taxon>Alphaproteobacteria</taxon>
        <taxon>Hyphomicrobiales</taxon>
        <taxon>Xanthobacteraceae</taxon>
        <taxon>Ancylobacter</taxon>
    </lineage>
</organism>
<sequence length="129" mass="13304">MTTIQMKPSRGRIAVLGIAAALTAFSAIPASAFPASGVGAASSGLSSAASPVEKVRCNDGCKIGIGVAAGVVAGAAIANSAQRQRYYDDGYGRGDGYGPVYYRSSPGPRYGRCWIETNPYRGTGYWGRC</sequence>
<proteinExistence type="predicted"/>
<protein>
    <submittedName>
        <fullName evidence="2">Uncharacterized protein</fullName>
    </submittedName>
</protein>
<comment type="caution">
    <text evidence="2">The sequence shown here is derived from an EMBL/GenBank/DDBJ whole genome shotgun (WGS) entry which is preliminary data.</text>
</comment>
<name>A0ABT0DRZ0_9HYPH</name>
<accession>A0ABT0DRZ0</accession>
<dbReference type="EMBL" id="JALKCG010000011">
    <property type="protein sequence ID" value="MCK0210042.1"/>
    <property type="molecule type" value="Genomic_DNA"/>
</dbReference>
<dbReference type="Proteomes" id="UP001202867">
    <property type="component" value="Unassembled WGS sequence"/>
</dbReference>
<evidence type="ECO:0000313" key="3">
    <source>
        <dbReference type="Proteomes" id="UP001202867"/>
    </source>
</evidence>
<keyword evidence="3" id="KW-1185">Reference proteome</keyword>
<evidence type="ECO:0000256" key="1">
    <source>
        <dbReference type="SAM" id="SignalP"/>
    </source>
</evidence>
<dbReference type="RefSeq" id="WP_247202551.1">
    <property type="nucleotide sequence ID" value="NZ_JALKCG010000011.1"/>
</dbReference>
<reference evidence="3" key="1">
    <citation type="submission" date="2023-07" db="EMBL/GenBank/DDBJ databases">
        <title>Ancylobacter moscoviensis sp. nov., facultatively methylotrophic bacteria from activated sludge and the reclassification of Starkeya novella (Starkey 1934) Kelly et al. 2000 as Ancylobacter novellus comb. nov., Starkeya koreensis Im et al. 2006 as Ancylobacter koreensis comb.nov., Angulomicrobium tetraedrale Vasil'eva et al. 1986 as Ancylobacter tetraedralis comb. nov., Angulomicrobium amanitiforme Fritz et al. 2004 as Ancylobacter amanitiformis comb. nov. and Methylorhabdus multivorans Doronina et al. 1996 as Ancylobacter multivorans comb. nov. and emended description of the genus Ancylobacter.</title>
        <authorList>
            <person name="Doronina N."/>
            <person name="Chemodurova A."/>
            <person name="Grouzdev D."/>
            <person name="Koziaeva V."/>
            <person name="Shi W."/>
            <person name="Wu L."/>
            <person name="Kaparullina E."/>
        </authorList>
    </citation>
    <scope>NUCLEOTIDE SEQUENCE [LARGE SCALE GENOMIC DNA]</scope>
    <source>
        <strain evidence="3">Jip08</strain>
    </source>
</reference>
<feature type="signal peptide" evidence="1">
    <location>
        <begin position="1"/>
        <end position="32"/>
    </location>
</feature>
<evidence type="ECO:0000313" key="2">
    <source>
        <dbReference type="EMBL" id="MCK0210042.1"/>
    </source>
</evidence>
<feature type="chain" id="PRO_5045641203" evidence="1">
    <location>
        <begin position="33"/>
        <end position="129"/>
    </location>
</feature>
<keyword evidence="1" id="KW-0732">Signal</keyword>